<dbReference type="Proteomes" id="UP001353858">
    <property type="component" value="Unassembled WGS sequence"/>
</dbReference>
<keyword evidence="3" id="KW-1185">Reference proteome</keyword>
<reference evidence="3" key="1">
    <citation type="submission" date="2023-01" db="EMBL/GenBank/DDBJ databases">
        <title>Key to firefly adult light organ development and bioluminescence: homeobox transcription factors regulate luciferase expression and transportation to peroxisome.</title>
        <authorList>
            <person name="Fu X."/>
        </authorList>
    </citation>
    <scope>NUCLEOTIDE SEQUENCE [LARGE SCALE GENOMIC DNA]</scope>
</reference>
<dbReference type="EMBL" id="JARPUR010000001">
    <property type="protein sequence ID" value="KAK4886768.1"/>
    <property type="molecule type" value="Genomic_DNA"/>
</dbReference>
<feature type="coiled-coil region" evidence="1">
    <location>
        <begin position="228"/>
        <end position="255"/>
    </location>
</feature>
<keyword evidence="1" id="KW-0175">Coiled coil</keyword>
<evidence type="ECO:0000313" key="2">
    <source>
        <dbReference type="EMBL" id="KAK4886768.1"/>
    </source>
</evidence>
<gene>
    <name evidence="2" type="ORF">RN001_003039</name>
</gene>
<comment type="caution">
    <text evidence="2">The sequence shown here is derived from an EMBL/GenBank/DDBJ whole genome shotgun (WGS) entry which is preliminary data.</text>
</comment>
<sequence>MPKSRLPISQRKRSRSKRAKTVKHLWCLRKENQPDVIPTMTDNEPSTSNVDRSHSPILLQDLEDVWNIKSTTGQTNKDPWGSDTEYDRIVAEELQIEVDQPEEPAISGKRIVSIGFLEQVIQLSENHARLVHDAVPVNYKSGQLLHENLLNSGIGVIKSPEKLTLRKNGPRKCYRNSNPDSGLSAHFFVEDTAQSPERLTTSVNTQNIEALMDMRTPTKIKRCREISVSSYQQRIQKLQRKVASKNAVIVRLKKKVVNITVASANSNLLSLAKSKSVRVFINMQLHRKRGNPWKEEEKQLALSLYYKSPSMYLFMRNTLKFFLPKQP</sequence>
<proteinExistence type="predicted"/>
<dbReference type="AlphaFoldDB" id="A0AAN7SRG3"/>
<protein>
    <submittedName>
        <fullName evidence="2">Uncharacterized protein</fullName>
    </submittedName>
</protein>
<name>A0AAN7SRG3_9COLE</name>
<organism evidence="2 3">
    <name type="scientific">Aquatica leii</name>
    <dbReference type="NCBI Taxonomy" id="1421715"/>
    <lineage>
        <taxon>Eukaryota</taxon>
        <taxon>Metazoa</taxon>
        <taxon>Ecdysozoa</taxon>
        <taxon>Arthropoda</taxon>
        <taxon>Hexapoda</taxon>
        <taxon>Insecta</taxon>
        <taxon>Pterygota</taxon>
        <taxon>Neoptera</taxon>
        <taxon>Endopterygota</taxon>
        <taxon>Coleoptera</taxon>
        <taxon>Polyphaga</taxon>
        <taxon>Elateriformia</taxon>
        <taxon>Elateroidea</taxon>
        <taxon>Lampyridae</taxon>
        <taxon>Luciolinae</taxon>
        <taxon>Aquatica</taxon>
    </lineage>
</organism>
<accession>A0AAN7SRG3</accession>
<evidence type="ECO:0000256" key="1">
    <source>
        <dbReference type="SAM" id="Coils"/>
    </source>
</evidence>
<evidence type="ECO:0000313" key="3">
    <source>
        <dbReference type="Proteomes" id="UP001353858"/>
    </source>
</evidence>